<accession>A0ABN3WXT7</accession>
<evidence type="ECO:0000313" key="2">
    <source>
        <dbReference type="Proteomes" id="UP001501102"/>
    </source>
</evidence>
<protein>
    <submittedName>
        <fullName evidence="1">Uncharacterized protein</fullName>
    </submittedName>
</protein>
<keyword evidence="2" id="KW-1185">Reference proteome</keyword>
<dbReference type="EMBL" id="BAAAXZ010000099">
    <property type="protein sequence ID" value="GAA2928886.1"/>
    <property type="molecule type" value="Genomic_DNA"/>
</dbReference>
<proteinExistence type="predicted"/>
<reference evidence="1 2" key="1">
    <citation type="journal article" date="2019" name="Int. J. Syst. Evol. Microbiol.">
        <title>The Global Catalogue of Microorganisms (GCM) 10K type strain sequencing project: providing services to taxonomists for standard genome sequencing and annotation.</title>
        <authorList>
            <consortium name="The Broad Institute Genomics Platform"/>
            <consortium name="The Broad Institute Genome Sequencing Center for Infectious Disease"/>
            <person name="Wu L."/>
            <person name="Ma J."/>
        </authorList>
    </citation>
    <scope>NUCLEOTIDE SEQUENCE [LARGE SCALE GENOMIC DNA]</scope>
    <source>
        <strain evidence="1 2">JCM 4087</strain>
    </source>
</reference>
<organism evidence="1 2">
    <name type="scientific">Streptomyces thioluteus</name>
    <dbReference type="NCBI Taxonomy" id="66431"/>
    <lineage>
        <taxon>Bacteria</taxon>
        <taxon>Bacillati</taxon>
        <taxon>Actinomycetota</taxon>
        <taxon>Actinomycetes</taxon>
        <taxon>Kitasatosporales</taxon>
        <taxon>Streptomycetaceae</taxon>
        <taxon>Streptomyces</taxon>
    </lineage>
</organism>
<gene>
    <name evidence="1" type="ORF">GCM10020221_25920</name>
</gene>
<comment type="caution">
    <text evidence="1">The sequence shown here is derived from an EMBL/GenBank/DDBJ whole genome shotgun (WGS) entry which is preliminary data.</text>
</comment>
<sequence length="115" mass="11865">MEDASRPGSRQGLPAALDAQWVACKHPAVISIWPKCNVSANRAAGVPASPGRARGLRPGAAVSPGCGPVAGVQCTVHGPRHAGDESIGIIVWLVTARPVRRCAVRRSPGGRHGPR</sequence>
<evidence type="ECO:0000313" key="1">
    <source>
        <dbReference type="EMBL" id="GAA2928886.1"/>
    </source>
</evidence>
<name>A0ABN3WXT7_STRTU</name>
<dbReference type="Proteomes" id="UP001501102">
    <property type="component" value="Unassembled WGS sequence"/>
</dbReference>